<dbReference type="SUPFAM" id="SSF55068">
    <property type="entry name" value="Peptide methionine sulfoxide reductase"/>
    <property type="match status" value="1"/>
</dbReference>
<reference evidence="6 7" key="1">
    <citation type="submission" date="2017-03" db="EMBL/GenBank/DDBJ databases">
        <authorList>
            <person name="Afonso C.L."/>
            <person name="Miller P.J."/>
            <person name="Scott M.A."/>
            <person name="Spackman E."/>
            <person name="Goraichik I."/>
            <person name="Dimitrov K.M."/>
            <person name="Suarez D.L."/>
            <person name="Swayne D.E."/>
        </authorList>
    </citation>
    <scope>NUCLEOTIDE SEQUENCE [LARGE SCALE GENOMIC DNA]</scope>
    <source>
        <strain evidence="6 7">CECT 7745</strain>
    </source>
</reference>
<evidence type="ECO:0000313" key="7">
    <source>
        <dbReference type="Proteomes" id="UP000193224"/>
    </source>
</evidence>
<evidence type="ECO:0000256" key="3">
    <source>
        <dbReference type="ARBA" id="ARBA00047806"/>
    </source>
</evidence>
<evidence type="ECO:0000313" key="6">
    <source>
        <dbReference type="EMBL" id="SMC13508.1"/>
    </source>
</evidence>
<dbReference type="OrthoDB" id="4174719at2"/>
<dbReference type="PANTHER" id="PTHR43774">
    <property type="entry name" value="PEPTIDE METHIONINE SULFOXIDE REDUCTASE"/>
    <property type="match status" value="1"/>
</dbReference>
<keyword evidence="7" id="KW-1185">Reference proteome</keyword>
<protein>
    <recommendedName>
        <fullName evidence="1">peptide-methionine (S)-S-oxide reductase</fullName>
        <ecNumber evidence="1">1.8.4.11</ecNumber>
    </recommendedName>
</protein>
<keyword evidence="2 6" id="KW-0560">Oxidoreductase</keyword>
<evidence type="ECO:0000256" key="2">
    <source>
        <dbReference type="ARBA" id="ARBA00023002"/>
    </source>
</evidence>
<dbReference type="GO" id="GO:0033744">
    <property type="term" value="F:L-methionine:thioredoxin-disulfide S-oxidoreductase activity"/>
    <property type="evidence" value="ECO:0007669"/>
    <property type="project" value="RHEA"/>
</dbReference>
<dbReference type="PANTHER" id="PTHR43774:SF1">
    <property type="entry name" value="PEPTIDE METHIONINE SULFOXIDE REDUCTASE MSRA 2"/>
    <property type="match status" value="1"/>
</dbReference>
<dbReference type="AlphaFoldDB" id="A0A1X7BV52"/>
<dbReference type="Pfam" id="PF01625">
    <property type="entry name" value="PMSR"/>
    <property type="match status" value="1"/>
</dbReference>
<accession>A0A1X7BV52</accession>
<comment type="catalytic activity">
    <reaction evidence="4">
        <text>[thioredoxin]-disulfide + L-methionine + H2O = L-methionine (S)-S-oxide + [thioredoxin]-dithiol</text>
        <dbReference type="Rhea" id="RHEA:19993"/>
        <dbReference type="Rhea" id="RHEA-COMP:10698"/>
        <dbReference type="Rhea" id="RHEA-COMP:10700"/>
        <dbReference type="ChEBI" id="CHEBI:15377"/>
        <dbReference type="ChEBI" id="CHEBI:29950"/>
        <dbReference type="ChEBI" id="CHEBI:50058"/>
        <dbReference type="ChEBI" id="CHEBI:57844"/>
        <dbReference type="ChEBI" id="CHEBI:58772"/>
        <dbReference type="EC" id="1.8.4.11"/>
    </reaction>
</comment>
<dbReference type="GO" id="GO:0008113">
    <property type="term" value="F:peptide-methionine (S)-S-oxide reductase activity"/>
    <property type="evidence" value="ECO:0007669"/>
    <property type="project" value="UniProtKB-EC"/>
</dbReference>
<comment type="catalytic activity">
    <reaction evidence="3">
        <text>L-methionyl-[protein] + [thioredoxin]-disulfide + H2O = L-methionyl-(S)-S-oxide-[protein] + [thioredoxin]-dithiol</text>
        <dbReference type="Rhea" id="RHEA:14217"/>
        <dbReference type="Rhea" id="RHEA-COMP:10698"/>
        <dbReference type="Rhea" id="RHEA-COMP:10700"/>
        <dbReference type="Rhea" id="RHEA-COMP:12313"/>
        <dbReference type="Rhea" id="RHEA-COMP:12315"/>
        <dbReference type="ChEBI" id="CHEBI:15377"/>
        <dbReference type="ChEBI" id="CHEBI:16044"/>
        <dbReference type="ChEBI" id="CHEBI:29950"/>
        <dbReference type="ChEBI" id="CHEBI:44120"/>
        <dbReference type="ChEBI" id="CHEBI:50058"/>
        <dbReference type="EC" id="1.8.4.11"/>
    </reaction>
</comment>
<proteinExistence type="predicted"/>
<name>A0A1X7BV52_9RHOB</name>
<dbReference type="InterPro" id="IPR002569">
    <property type="entry name" value="Met_Sox_Rdtase_MsrA_dom"/>
</dbReference>
<evidence type="ECO:0000256" key="4">
    <source>
        <dbReference type="ARBA" id="ARBA00048782"/>
    </source>
</evidence>
<dbReference type="InterPro" id="IPR036509">
    <property type="entry name" value="Met_Sox_Rdtase_MsrA_sf"/>
</dbReference>
<evidence type="ECO:0000256" key="1">
    <source>
        <dbReference type="ARBA" id="ARBA00012502"/>
    </source>
</evidence>
<organism evidence="6 7">
    <name type="scientific">Roseovarius aestuarii</name>
    <dbReference type="NCBI Taxonomy" id="475083"/>
    <lineage>
        <taxon>Bacteria</taxon>
        <taxon>Pseudomonadati</taxon>
        <taxon>Pseudomonadota</taxon>
        <taxon>Alphaproteobacteria</taxon>
        <taxon>Rhodobacterales</taxon>
        <taxon>Roseobacteraceae</taxon>
        <taxon>Roseovarius</taxon>
    </lineage>
</organism>
<dbReference type="EMBL" id="FWXB01000014">
    <property type="protein sequence ID" value="SMC13508.1"/>
    <property type="molecule type" value="Genomic_DNA"/>
</dbReference>
<feature type="domain" description="Peptide methionine sulphoxide reductase MsrA" evidence="5">
    <location>
        <begin position="6"/>
        <end position="141"/>
    </location>
</feature>
<sequence>MGVTSIGLGGGCHWCTEAVFVALRGVCRVDQGFIRATTPDEGWSEAVVAHFNADAIPLEALIEVHLRTHASTSNHKMRGKYRSAVYVRSDAQRKQAEAVLDGLQSGFDVPLVTRVLDFEGFKPSEVRFQDYHRKNRGGPFCTRYIDPKLDLLRKEYRELLTEGVSATP</sequence>
<dbReference type="EC" id="1.8.4.11" evidence="1"/>
<dbReference type="RefSeq" id="WP_085801446.1">
    <property type="nucleotide sequence ID" value="NZ_FWXB01000014.1"/>
</dbReference>
<evidence type="ECO:0000259" key="5">
    <source>
        <dbReference type="Pfam" id="PF01625"/>
    </source>
</evidence>
<dbReference type="Proteomes" id="UP000193224">
    <property type="component" value="Unassembled WGS sequence"/>
</dbReference>
<dbReference type="Gene3D" id="3.30.1060.10">
    <property type="entry name" value="Peptide methionine sulphoxide reductase MsrA"/>
    <property type="match status" value="1"/>
</dbReference>
<gene>
    <name evidence="6" type="primary">mrsA</name>
    <name evidence="6" type="ORF">ROA7745_03358</name>
</gene>